<keyword evidence="4 8" id="KW-0808">Transferase</keyword>
<feature type="transmembrane region" description="Helical" evidence="8">
    <location>
        <begin position="137"/>
        <end position="159"/>
    </location>
</feature>
<name>A0ABY0VA25_9ACTO</name>
<feature type="transmembrane region" description="Helical" evidence="8">
    <location>
        <begin position="171"/>
        <end position="193"/>
    </location>
</feature>
<dbReference type="InterPro" id="IPR000537">
    <property type="entry name" value="UbiA_prenyltransferase"/>
</dbReference>
<keyword evidence="11" id="KW-1185">Reference proteome</keyword>
<evidence type="ECO:0000256" key="1">
    <source>
        <dbReference type="ARBA" id="ARBA00004141"/>
    </source>
</evidence>
<dbReference type="EC" id="2.5.1.74" evidence="8 9"/>
<evidence type="ECO:0000256" key="7">
    <source>
        <dbReference type="ARBA" id="ARBA00023136"/>
    </source>
</evidence>
<dbReference type="NCBIfam" id="NF004751">
    <property type="entry name" value="PRK06080.1-3"/>
    <property type="match status" value="1"/>
</dbReference>
<reference evidence="10 11" key="1">
    <citation type="submission" date="2016-10" db="EMBL/GenBank/DDBJ databases">
        <authorList>
            <person name="Varghese N."/>
            <person name="Submissions S."/>
        </authorList>
    </citation>
    <scope>NUCLEOTIDE SEQUENCE [LARGE SCALE GENOMIC DNA]</scope>
    <source>
        <strain evidence="10 11">DSM 9169</strain>
    </source>
</reference>
<feature type="transmembrane region" description="Helical" evidence="8">
    <location>
        <begin position="88"/>
        <end position="108"/>
    </location>
</feature>
<feature type="transmembrane region" description="Helical" evidence="8">
    <location>
        <begin position="239"/>
        <end position="261"/>
    </location>
</feature>
<dbReference type="Gene3D" id="1.10.357.140">
    <property type="entry name" value="UbiA prenyltransferase"/>
    <property type="match status" value="1"/>
</dbReference>
<evidence type="ECO:0000256" key="8">
    <source>
        <dbReference type="HAMAP-Rule" id="MF_01937"/>
    </source>
</evidence>
<dbReference type="InterPro" id="IPR026046">
    <property type="entry name" value="UBIAD1"/>
</dbReference>
<protein>
    <recommendedName>
        <fullName evidence="8 9">1,4-dihydroxy-2-naphthoate octaprenyltransferase</fullName>
        <shortName evidence="8">DHNA-octaprenyltransferase</shortName>
        <ecNumber evidence="8 9">2.5.1.74</ecNumber>
    </recommendedName>
</protein>
<comment type="pathway">
    <text evidence="8">Quinol/quinone metabolism; menaquinone biosynthesis; menaquinol from 1,4-dihydroxy-2-naphthoate: step 1/2.</text>
</comment>
<dbReference type="CDD" id="cd13962">
    <property type="entry name" value="PT_UbiA_UBIAD1"/>
    <property type="match status" value="1"/>
</dbReference>
<comment type="subcellular location">
    <subcellularLocation>
        <location evidence="8">Cell membrane</location>
        <topology evidence="8">Multi-pass membrane protein</topology>
    </subcellularLocation>
    <subcellularLocation>
        <location evidence="1">Membrane</location>
        <topology evidence="1">Multi-pass membrane protein</topology>
    </subcellularLocation>
</comment>
<dbReference type="Proteomes" id="UP000198976">
    <property type="component" value="Chromosome I"/>
</dbReference>
<evidence type="ECO:0000256" key="3">
    <source>
        <dbReference type="ARBA" id="ARBA00022475"/>
    </source>
</evidence>
<dbReference type="InterPro" id="IPR044878">
    <property type="entry name" value="UbiA_sf"/>
</dbReference>
<keyword evidence="2 8" id="KW-0474">Menaquinone biosynthesis</keyword>
<evidence type="ECO:0000256" key="6">
    <source>
        <dbReference type="ARBA" id="ARBA00022989"/>
    </source>
</evidence>
<evidence type="ECO:0000256" key="9">
    <source>
        <dbReference type="NCBIfam" id="TIGR00751"/>
    </source>
</evidence>
<keyword evidence="3 8" id="KW-1003">Cell membrane</keyword>
<dbReference type="NCBIfam" id="TIGR00751">
    <property type="entry name" value="menA"/>
    <property type="match status" value="1"/>
</dbReference>
<dbReference type="PIRSF" id="PIRSF005355">
    <property type="entry name" value="UBIAD1"/>
    <property type="match status" value="1"/>
</dbReference>
<feature type="transmembrane region" description="Helical" evidence="8">
    <location>
        <begin position="40"/>
        <end position="57"/>
    </location>
</feature>
<keyword evidence="7 8" id="KW-0472">Membrane</keyword>
<evidence type="ECO:0000256" key="4">
    <source>
        <dbReference type="ARBA" id="ARBA00022679"/>
    </source>
</evidence>
<dbReference type="InterPro" id="IPR004657">
    <property type="entry name" value="MenA"/>
</dbReference>
<feature type="transmembrane region" description="Helical" evidence="8">
    <location>
        <begin position="214"/>
        <end position="233"/>
    </location>
</feature>
<evidence type="ECO:0000313" key="10">
    <source>
        <dbReference type="EMBL" id="SDU02377.1"/>
    </source>
</evidence>
<keyword evidence="5 8" id="KW-0812">Transmembrane</keyword>
<dbReference type="PANTHER" id="PTHR13929:SF0">
    <property type="entry name" value="UBIA PRENYLTRANSFERASE DOMAIN-CONTAINING PROTEIN 1"/>
    <property type="match status" value="1"/>
</dbReference>
<dbReference type="Pfam" id="PF01040">
    <property type="entry name" value="UbiA"/>
    <property type="match status" value="1"/>
</dbReference>
<proteinExistence type="inferred from homology"/>
<feature type="transmembrane region" description="Helical" evidence="8">
    <location>
        <begin position="114"/>
        <end position="130"/>
    </location>
</feature>
<sequence length="293" mass="30407">MATVQDWIEGARLRTLPAALAPVIVGTAAAAELDQLHWGRALLALCVALALQIGVNFSNDYSDGVRGTDDFRTGPPRLTSGGSVSPRVVLAVALACFAVAGVAGLVLIALSGQWWLLVVGVAAVAAAWFYTGGRNPYGYMGVGLSELMVFIFFGLVATVGTTWTQTLGAPWWVWCAGAGMGFESIALLMVNNLRDIPTDRASGKMTLAVRLGDPASRAAYCALLVAAVVVLAISVHSPWWAVCVAAVLMAGTVIPGIRIVLSGAVGRDLIRALKYTGIATLACAVIVSVAIVI</sequence>
<keyword evidence="6 8" id="KW-1133">Transmembrane helix</keyword>
<comment type="catalytic activity">
    <reaction evidence="8">
        <text>an all-trans-polyprenyl diphosphate + 1,4-dihydroxy-2-naphthoate + H(+) = a 2-demethylmenaquinol + CO2 + diphosphate</text>
        <dbReference type="Rhea" id="RHEA:26478"/>
        <dbReference type="Rhea" id="RHEA-COMP:9563"/>
        <dbReference type="Rhea" id="RHEA-COMP:9564"/>
        <dbReference type="ChEBI" id="CHEBI:11173"/>
        <dbReference type="ChEBI" id="CHEBI:15378"/>
        <dbReference type="ChEBI" id="CHEBI:16526"/>
        <dbReference type="ChEBI" id="CHEBI:33019"/>
        <dbReference type="ChEBI" id="CHEBI:55437"/>
        <dbReference type="ChEBI" id="CHEBI:58914"/>
        <dbReference type="EC" id="2.5.1.74"/>
    </reaction>
</comment>
<organism evidence="10 11">
    <name type="scientific">Schaalia radingae</name>
    <dbReference type="NCBI Taxonomy" id="131110"/>
    <lineage>
        <taxon>Bacteria</taxon>
        <taxon>Bacillati</taxon>
        <taxon>Actinomycetota</taxon>
        <taxon>Actinomycetes</taxon>
        <taxon>Actinomycetales</taxon>
        <taxon>Actinomycetaceae</taxon>
        <taxon>Schaalia</taxon>
    </lineage>
</organism>
<dbReference type="EMBL" id="LT629792">
    <property type="protein sequence ID" value="SDU02377.1"/>
    <property type="molecule type" value="Genomic_DNA"/>
</dbReference>
<evidence type="ECO:0000256" key="5">
    <source>
        <dbReference type="ARBA" id="ARBA00022692"/>
    </source>
</evidence>
<dbReference type="RefSeq" id="WP_070725346.1">
    <property type="nucleotide sequence ID" value="NZ_LT629792.1"/>
</dbReference>
<feature type="transmembrane region" description="Helical" evidence="8">
    <location>
        <begin position="273"/>
        <end position="292"/>
    </location>
</feature>
<gene>
    <name evidence="8" type="primary">menA</name>
    <name evidence="10" type="ORF">SAMN04489714_1688</name>
</gene>
<comment type="function">
    <text evidence="8">Conversion of 1,4-dihydroxy-2-naphthoate (DHNA) to demethylmenaquinone (DMK).</text>
</comment>
<dbReference type="PANTHER" id="PTHR13929">
    <property type="entry name" value="1,4-DIHYDROXY-2-NAPHTHOATE OCTAPRENYLTRANSFERASE"/>
    <property type="match status" value="1"/>
</dbReference>
<dbReference type="HAMAP" id="MF_01937">
    <property type="entry name" value="MenA_1"/>
    <property type="match status" value="1"/>
</dbReference>
<accession>A0ABY0VA25</accession>
<evidence type="ECO:0000256" key="2">
    <source>
        <dbReference type="ARBA" id="ARBA00022428"/>
    </source>
</evidence>
<comment type="similarity">
    <text evidence="8">Belongs to the MenA family. Type 1 subfamily.</text>
</comment>
<evidence type="ECO:0000313" key="11">
    <source>
        <dbReference type="Proteomes" id="UP000198976"/>
    </source>
</evidence>